<feature type="compositionally biased region" description="Low complexity" evidence="1">
    <location>
        <begin position="73"/>
        <end position="85"/>
    </location>
</feature>
<reference evidence="3" key="1">
    <citation type="journal article" date="2019" name="Int. J. Syst. Evol. Microbiol.">
        <title>The Global Catalogue of Microorganisms (GCM) 10K type strain sequencing project: providing services to taxonomists for standard genome sequencing and annotation.</title>
        <authorList>
            <consortium name="The Broad Institute Genomics Platform"/>
            <consortium name="The Broad Institute Genome Sequencing Center for Infectious Disease"/>
            <person name="Wu L."/>
            <person name="Ma J."/>
        </authorList>
    </citation>
    <scope>NUCLEOTIDE SEQUENCE [LARGE SCALE GENOMIC DNA]</scope>
    <source>
        <strain evidence="3">JCM 1365</strain>
    </source>
</reference>
<accession>A0ABQ2HUM1</accession>
<dbReference type="EMBL" id="BMNZ01000003">
    <property type="protein sequence ID" value="GGM92095.1"/>
    <property type="molecule type" value="Genomic_DNA"/>
</dbReference>
<protein>
    <submittedName>
        <fullName evidence="2">Uncharacterized protein</fullName>
    </submittedName>
</protein>
<proteinExistence type="predicted"/>
<feature type="region of interest" description="Disordered" evidence="1">
    <location>
        <begin position="1"/>
        <end position="94"/>
    </location>
</feature>
<feature type="compositionally biased region" description="Basic and acidic residues" evidence="1">
    <location>
        <begin position="9"/>
        <end position="27"/>
    </location>
</feature>
<evidence type="ECO:0000256" key="1">
    <source>
        <dbReference type="SAM" id="MobiDB-lite"/>
    </source>
</evidence>
<comment type="caution">
    <text evidence="2">The sequence shown here is derived from an EMBL/GenBank/DDBJ whole genome shotgun (WGS) entry which is preliminary data.</text>
</comment>
<gene>
    <name evidence="2" type="ORF">GCM10009721_17230</name>
</gene>
<evidence type="ECO:0000313" key="3">
    <source>
        <dbReference type="Proteomes" id="UP000623461"/>
    </source>
</evidence>
<dbReference type="Proteomes" id="UP000623461">
    <property type="component" value="Unassembled WGS sequence"/>
</dbReference>
<evidence type="ECO:0000313" key="2">
    <source>
        <dbReference type="EMBL" id="GGM92095.1"/>
    </source>
</evidence>
<sequence>MLLAGQHQTGERSHDRTRDEGGKDGSDHVFASSFEPAVRAATTRRTRLVPPPCTRLTPVSHIRARPGTKKAADPSGSTASATASVSRRHREVVT</sequence>
<name>A0ABQ2HUM1_9MICO</name>
<keyword evidence="3" id="KW-1185">Reference proteome</keyword>
<organism evidence="2 3">
    <name type="scientific">Terrabacter tumescens</name>
    <dbReference type="NCBI Taxonomy" id="60443"/>
    <lineage>
        <taxon>Bacteria</taxon>
        <taxon>Bacillati</taxon>
        <taxon>Actinomycetota</taxon>
        <taxon>Actinomycetes</taxon>
        <taxon>Micrococcales</taxon>
        <taxon>Intrasporangiaceae</taxon>
        <taxon>Terrabacter</taxon>
    </lineage>
</organism>